<dbReference type="FunFam" id="3.40.50.300:FF:000011">
    <property type="entry name" value="Putative ABC transporter ATP-binding component"/>
    <property type="match status" value="1"/>
</dbReference>
<proteinExistence type="predicted"/>
<dbReference type="Pfam" id="PF16326">
    <property type="entry name" value="ABC_tran_CTD"/>
    <property type="match status" value="1"/>
</dbReference>
<dbReference type="InterPro" id="IPR032781">
    <property type="entry name" value="ABC_tran_Xtn"/>
</dbReference>
<gene>
    <name evidence="5" type="ORF">UC7_02387</name>
</gene>
<dbReference type="PATRIC" id="fig|1158612.3.peg.2348"/>
<dbReference type="PROSITE" id="PS00211">
    <property type="entry name" value="ABC_TRANSPORTER_1"/>
    <property type="match status" value="1"/>
</dbReference>
<comment type="caution">
    <text evidence="5">The sequence shown here is derived from an EMBL/GenBank/DDBJ whole genome shotgun (WGS) entry which is preliminary data.</text>
</comment>
<dbReference type="InterPro" id="IPR051309">
    <property type="entry name" value="ABCF_ATPase"/>
</dbReference>
<dbReference type="InterPro" id="IPR017871">
    <property type="entry name" value="ABC_transporter-like_CS"/>
</dbReference>
<dbReference type="Pfam" id="PF00005">
    <property type="entry name" value="ABC_tran"/>
    <property type="match status" value="2"/>
</dbReference>
<dbReference type="Proteomes" id="UP000013840">
    <property type="component" value="Unassembled WGS sequence"/>
</dbReference>
<dbReference type="GO" id="GO:0003677">
    <property type="term" value="F:DNA binding"/>
    <property type="evidence" value="ECO:0007669"/>
    <property type="project" value="InterPro"/>
</dbReference>
<evidence type="ECO:0000256" key="3">
    <source>
        <dbReference type="SAM" id="Coils"/>
    </source>
</evidence>
<protein>
    <submittedName>
        <fullName evidence="5">ABC transporter ATP-binding protein</fullName>
    </submittedName>
</protein>
<sequence>MNELKVNELTKTYGEKTLFDAISFHIRDKDRVGLIGTNGTGKTSLLNILAGKDSGDGDSQSIQQPNDYQIGYLSQDKEFDPELTVVEAVFQGETPIIQAVKNYELALLALAEDGLSVGAQKQYAQAEERMNKEDAWTADTDAKIILQKLGIENLHKKISELSGGQKKRVSLAQVLIESPDLLLLDEPTNHLDYEAISWLESFLNGYRGAILMVTHDRYFLDRVTNRIFELSFGKLYEYKGNYEAYIIAKSERERVGIEQEEKRKQLYKKELEWMRAGVRARGTKQQARQDRFHDLKENLHQVNQKGQLEIDVATQRLGKKVLEIKDGYYQVELKTILKEFNLLVQARDRIGITGKNGAGKSTLLNILAGRLELDSGMYSIGETVKLAYYTQQNEAMDPNQRMISYLQEAAEQVQRSDGTTIGVAELLERFLFPRFMHGTVIGKLSGGEKRRLYLLKLLIGQPNVLLLDEPTNDLDIDTLTILEDYIQTFKGAVIAVSHDRYFLDKTMDKLLVFDGEGQITTYFGSMSEYLTKITQESRKITKNEAKPAKAIEKKEKTKLTYMEQKEWDSIELEISSLEERVAQLTEEMNHQGDDFTTLQQLQTELSTVEQELEEKMERWEYLSEFAEN</sequence>
<organism evidence="5 6">
    <name type="scientific">Enterococcus caccae ATCC BAA-1240</name>
    <dbReference type="NCBI Taxonomy" id="1158612"/>
    <lineage>
        <taxon>Bacteria</taxon>
        <taxon>Bacillati</taxon>
        <taxon>Bacillota</taxon>
        <taxon>Bacilli</taxon>
        <taxon>Lactobacillales</taxon>
        <taxon>Enterococcaceae</taxon>
        <taxon>Enterococcus</taxon>
    </lineage>
</organism>
<dbReference type="SMART" id="SM00382">
    <property type="entry name" value="AAA"/>
    <property type="match status" value="2"/>
</dbReference>
<evidence type="ECO:0000256" key="1">
    <source>
        <dbReference type="ARBA" id="ARBA00022741"/>
    </source>
</evidence>
<dbReference type="AlphaFoldDB" id="R3TT42"/>
<dbReference type="InterPro" id="IPR037118">
    <property type="entry name" value="Val-tRNA_synth_C_sf"/>
</dbReference>
<reference evidence="5 6" key="1">
    <citation type="submission" date="2013-02" db="EMBL/GenBank/DDBJ databases">
        <title>The Genome Sequence of Enterococcus caccae BAA-1240.</title>
        <authorList>
            <consortium name="The Broad Institute Genome Sequencing Platform"/>
            <consortium name="The Broad Institute Genome Sequencing Center for Infectious Disease"/>
            <person name="Earl A.M."/>
            <person name="Gilmore M.S."/>
            <person name="Lebreton F."/>
            <person name="Walker B."/>
            <person name="Young S.K."/>
            <person name="Zeng Q."/>
            <person name="Gargeya S."/>
            <person name="Fitzgerald M."/>
            <person name="Haas B."/>
            <person name="Abouelleil A."/>
            <person name="Alvarado L."/>
            <person name="Arachchi H.M."/>
            <person name="Berlin A.M."/>
            <person name="Chapman S.B."/>
            <person name="Dewar J."/>
            <person name="Goldberg J."/>
            <person name="Griggs A."/>
            <person name="Gujja S."/>
            <person name="Hansen M."/>
            <person name="Howarth C."/>
            <person name="Imamovic A."/>
            <person name="Larimer J."/>
            <person name="McCowan C."/>
            <person name="Murphy C."/>
            <person name="Neiman D."/>
            <person name="Pearson M."/>
            <person name="Priest M."/>
            <person name="Roberts A."/>
            <person name="Saif S."/>
            <person name="Shea T."/>
            <person name="Sisk P."/>
            <person name="Sykes S."/>
            <person name="Wortman J."/>
            <person name="Nusbaum C."/>
            <person name="Birren B."/>
        </authorList>
    </citation>
    <scope>NUCLEOTIDE SEQUENCE [LARGE SCALE GENOMIC DNA]</scope>
    <source>
        <strain evidence="5 6">ATCC BAA-1240</strain>
    </source>
</reference>
<dbReference type="GO" id="GO:0016887">
    <property type="term" value="F:ATP hydrolysis activity"/>
    <property type="evidence" value="ECO:0007669"/>
    <property type="project" value="InterPro"/>
</dbReference>
<keyword evidence="2 5" id="KW-0067">ATP-binding</keyword>
<feature type="domain" description="ABC transporter" evidence="4">
    <location>
        <begin position="4"/>
        <end position="257"/>
    </location>
</feature>
<keyword evidence="3" id="KW-0175">Coiled coil</keyword>
<dbReference type="InterPro" id="IPR003593">
    <property type="entry name" value="AAA+_ATPase"/>
</dbReference>
<dbReference type="PROSITE" id="PS50893">
    <property type="entry name" value="ABC_TRANSPORTER_2"/>
    <property type="match status" value="2"/>
</dbReference>
<evidence type="ECO:0000313" key="6">
    <source>
        <dbReference type="Proteomes" id="UP000013840"/>
    </source>
</evidence>
<name>R3TT42_9ENTE</name>
<dbReference type="Gene3D" id="3.40.50.300">
    <property type="entry name" value="P-loop containing nucleotide triphosphate hydrolases"/>
    <property type="match status" value="2"/>
</dbReference>
<dbReference type="EMBL" id="AJAU01000020">
    <property type="protein sequence ID" value="EOL44343.1"/>
    <property type="molecule type" value="Genomic_DNA"/>
</dbReference>
<dbReference type="RefSeq" id="WP_010772475.1">
    <property type="nucleotide sequence ID" value="NZ_KB946335.1"/>
</dbReference>
<feature type="domain" description="ABC transporter" evidence="4">
    <location>
        <begin position="322"/>
        <end position="540"/>
    </location>
</feature>
<dbReference type="GO" id="GO:0005524">
    <property type="term" value="F:ATP binding"/>
    <property type="evidence" value="ECO:0007669"/>
    <property type="project" value="UniProtKB-KW"/>
</dbReference>
<dbReference type="Gene3D" id="1.10.287.380">
    <property type="entry name" value="Valyl-tRNA synthetase, C-terminal domain"/>
    <property type="match status" value="1"/>
</dbReference>
<dbReference type="eggNOG" id="COG0488">
    <property type="taxonomic scope" value="Bacteria"/>
</dbReference>
<dbReference type="InterPro" id="IPR003439">
    <property type="entry name" value="ABC_transporter-like_ATP-bd"/>
</dbReference>
<dbReference type="InterPro" id="IPR027417">
    <property type="entry name" value="P-loop_NTPase"/>
</dbReference>
<dbReference type="SUPFAM" id="SSF52540">
    <property type="entry name" value="P-loop containing nucleoside triphosphate hydrolases"/>
    <property type="match status" value="2"/>
</dbReference>
<feature type="coiled-coil region" evidence="3">
    <location>
        <begin position="567"/>
        <end position="618"/>
    </location>
</feature>
<dbReference type="PANTHER" id="PTHR42855:SF1">
    <property type="entry name" value="ABC TRANSPORTER DOMAIN-CONTAINING PROTEIN"/>
    <property type="match status" value="1"/>
</dbReference>
<dbReference type="Pfam" id="PF12848">
    <property type="entry name" value="ABC_tran_Xtn"/>
    <property type="match status" value="1"/>
</dbReference>
<keyword evidence="1" id="KW-0547">Nucleotide-binding</keyword>
<dbReference type="InterPro" id="IPR032524">
    <property type="entry name" value="ABC_tran_C"/>
</dbReference>
<evidence type="ECO:0000256" key="2">
    <source>
        <dbReference type="ARBA" id="ARBA00022840"/>
    </source>
</evidence>
<dbReference type="PANTHER" id="PTHR42855">
    <property type="entry name" value="ABC TRANSPORTER ATP-BINDING SUBUNIT"/>
    <property type="match status" value="1"/>
</dbReference>
<dbReference type="OrthoDB" id="9760950at2"/>
<dbReference type="STRING" id="317735.RU98_GL001492"/>
<accession>R3TT42</accession>
<evidence type="ECO:0000313" key="5">
    <source>
        <dbReference type="EMBL" id="EOL44343.1"/>
    </source>
</evidence>
<evidence type="ECO:0000259" key="4">
    <source>
        <dbReference type="PROSITE" id="PS50893"/>
    </source>
</evidence>
<keyword evidence="6" id="KW-1185">Reference proteome</keyword>
<dbReference type="CDD" id="cd03221">
    <property type="entry name" value="ABCF_EF-3"/>
    <property type="match status" value="2"/>
</dbReference>